<dbReference type="Proteomes" id="UP001209276">
    <property type="component" value="Unassembled WGS sequence"/>
</dbReference>
<reference evidence="2 3" key="1">
    <citation type="submission" date="2022-05" db="EMBL/GenBank/DDBJ databases">
        <title>Genome Sequencing of Bee-Associated Microbes.</title>
        <authorList>
            <person name="Dunlap C."/>
        </authorList>
    </citation>
    <scope>NUCLEOTIDE SEQUENCE [LARGE SCALE GENOMIC DNA]</scope>
    <source>
        <strain evidence="2 3">NRRL B-14613</strain>
    </source>
</reference>
<keyword evidence="1" id="KW-0472">Membrane</keyword>
<protein>
    <submittedName>
        <fullName evidence="2">Uncharacterized protein</fullName>
    </submittedName>
</protein>
<name>A0ABT4G1X6_PANTH</name>
<evidence type="ECO:0000256" key="1">
    <source>
        <dbReference type="SAM" id="Phobius"/>
    </source>
</evidence>
<gene>
    <name evidence="2" type="ORF">M5W83_23335</name>
</gene>
<feature type="transmembrane region" description="Helical" evidence="1">
    <location>
        <begin position="32"/>
        <end position="52"/>
    </location>
</feature>
<sequence>MAKQVLKWICLLSVASIIVNGLLFMGTGSQKVLISLCSAVGLGIVSGIGLLATRKKG</sequence>
<comment type="caution">
    <text evidence="2">The sequence shown here is derived from an EMBL/GenBank/DDBJ whole genome shotgun (WGS) entry which is preliminary data.</text>
</comment>
<organism evidence="2 3">
    <name type="scientific">Paenibacillus thiaminolyticus</name>
    <name type="common">Bacillus thiaminolyticus</name>
    <dbReference type="NCBI Taxonomy" id="49283"/>
    <lineage>
        <taxon>Bacteria</taxon>
        <taxon>Bacillati</taxon>
        <taxon>Bacillota</taxon>
        <taxon>Bacilli</taxon>
        <taxon>Bacillales</taxon>
        <taxon>Paenibacillaceae</taxon>
        <taxon>Paenibacillus</taxon>
    </lineage>
</organism>
<accession>A0ABT4G1X6</accession>
<evidence type="ECO:0000313" key="3">
    <source>
        <dbReference type="Proteomes" id="UP001209276"/>
    </source>
</evidence>
<dbReference type="RefSeq" id="WP_164776466.1">
    <property type="nucleotide sequence ID" value="NZ_CABMNB010000033.1"/>
</dbReference>
<dbReference type="GeneID" id="77000060"/>
<dbReference type="EMBL" id="JAMDMM010000049">
    <property type="protein sequence ID" value="MCY9610094.1"/>
    <property type="molecule type" value="Genomic_DNA"/>
</dbReference>
<proteinExistence type="predicted"/>
<feature type="transmembrane region" description="Helical" evidence="1">
    <location>
        <begin position="5"/>
        <end position="26"/>
    </location>
</feature>
<evidence type="ECO:0000313" key="2">
    <source>
        <dbReference type="EMBL" id="MCY9610094.1"/>
    </source>
</evidence>
<keyword evidence="1" id="KW-0812">Transmembrane</keyword>
<keyword evidence="3" id="KW-1185">Reference proteome</keyword>
<keyword evidence="1" id="KW-1133">Transmembrane helix</keyword>